<gene>
    <name evidence="1" type="ORF">KK1_028073</name>
</gene>
<dbReference type="AlphaFoldDB" id="A0A151S5U2"/>
<dbReference type="Proteomes" id="UP000075243">
    <property type="component" value="Unassembled WGS sequence"/>
</dbReference>
<reference evidence="1" key="1">
    <citation type="journal article" date="2012" name="Nat. Biotechnol.">
        <title>Draft genome sequence of pigeonpea (Cajanus cajan), an orphan legume crop of resource-poor farmers.</title>
        <authorList>
            <person name="Varshney R.K."/>
            <person name="Chen W."/>
            <person name="Li Y."/>
            <person name="Bharti A.K."/>
            <person name="Saxena R.K."/>
            <person name="Schlueter J.A."/>
            <person name="Donoghue M.T."/>
            <person name="Azam S."/>
            <person name="Fan G."/>
            <person name="Whaley A.M."/>
            <person name="Farmer A.D."/>
            <person name="Sheridan J."/>
            <person name="Iwata A."/>
            <person name="Tuteja R."/>
            <person name="Penmetsa R.V."/>
            <person name="Wu W."/>
            <person name="Upadhyaya H.D."/>
            <person name="Yang S.P."/>
            <person name="Shah T."/>
            <person name="Saxena K.B."/>
            <person name="Michael T."/>
            <person name="McCombie W.R."/>
            <person name="Yang B."/>
            <person name="Zhang G."/>
            <person name="Yang H."/>
            <person name="Wang J."/>
            <person name="Spillane C."/>
            <person name="Cook D.R."/>
            <person name="May G.D."/>
            <person name="Xu X."/>
            <person name="Jackson S.A."/>
        </authorList>
    </citation>
    <scope>NUCLEOTIDE SEQUENCE [LARGE SCALE GENOMIC DNA]</scope>
</reference>
<sequence>MDFLAEFHTNLKVPKALLSYFVALVPKVPCPQGMTDFRPISLLGCLYKIIFKVLANRLRGILPSIISEN</sequence>
<evidence type="ECO:0000313" key="2">
    <source>
        <dbReference type="Proteomes" id="UP000075243"/>
    </source>
</evidence>
<name>A0A151S5U2_CAJCA</name>
<organism evidence="1 2">
    <name type="scientific">Cajanus cajan</name>
    <name type="common">Pigeon pea</name>
    <name type="synonym">Cajanus indicus</name>
    <dbReference type="NCBI Taxonomy" id="3821"/>
    <lineage>
        <taxon>Eukaryota</taxon>
        <taxon>Viridiplantae</taxon>
        <taxon>Streptophyta</taxon>
        <taxon>Embryophyta</taxon>
        <taxon>Tracheophyta</taxon>
        <taxon>Spermatophyta</taxon>
        <taxon>Magnoliopsida</taxon>
        <taxon>eudicotyledons</taxon>
        <taxon>Gunneridae</taxon>
        <taxon>Pentapetalae</taxon>
        <taxon>rosids</taxon>
        <taxon>fabids</taxon>
        <taxon>Fabales</taxon>
        <taxon>Fabaceae</taxon>
        <taxon>Papilionoideae</taxon>
        <taxon>50 kb inversion clade</taxon>
        <taxon>NPAAA clade</taxon>
        <taxon>indigoferoid/millettioid clade</taxon>
        <taxon>Phaseoleae</taxon>
        <taxon>Cajanus</taxon>
    </lineage>
</organism>
<evidence type="ECO:0008006" key="3">
    <source>
        <dbReference type="Google" id="ProtNLM"/>
    </source>
</evidence>
<proteinExistence type="predicted"/>
<protein>
    <recommendedName>
        <fullName evidence="3">Reverse transcriptase domain-containing protein</fullName>
    </recommendedName>
</protein>
<dbReference type="EMBL" id="KQ483460">
    <property type="protein sequence ID" value="KYP50183.1"/>
    <property type="molecule type" value="Genomic_DNA"/>
</dbReference>
<keyword evidence="2" id="KW-1185">Reference proteome</keyword>
<dbReference type="Gramene" id="C.cajan_29313.t">
    <property type="protein sequence ID" value="C.cajan_29313.t.cds1"/>
    <property type="gene ID" value="C.cajan_29313"/>
</dbReference>
<evidence type="ECO:0000313" key="1">
    <source>
        <dbReference type="EMBL" id="KYP50183.1"/>
    </source>
</evidence>
<accession>A0A151S5U2</accession>